<evidence type="ECO:0000313" key="2">
    <source>
        <dbReference type="Proteomes" id="UP000717696"/>
    </source>
</evidence>
<proteinExistence type="predicted"/>
<dbReference type="EMBL" id="JAGMUU010000019">
    <property type="protein sequence ID" value="KAH7131726.1"/>
    <property type="molecule type" value="Genomic_DNA"/>
</dbReference>
<comment type="caution">
    <text evidence="1">The sequence shown here is derived from an EMBL/GenBank/DDBJ whole genome shotgun (WGS) entry which is preliminary data.</text>
</comment>
<dbReference type="Proteomes" id="UP000717696">
    <property type="component" value="Unassembled WGS sequence"/>
</dbReference>
<keyword evidence="2" id="KW-1185">Reference proteome</keyword>
<protein>
    <submittedName>
        <fullName evidence="1">Uncharacterized protein</fullName>
    </submittedName>
</protein>
<gene>
    <name evidence="1" type="ORF">B0J13DRAFT_529705</name>
</gene>
<name>A0A9P9E862_9HYPO</name>
<evidence type="ECO:0000313" key="1">
    <source>
        <dbReference type="EMBL" id="KAH7131726.1"/>
    </source>
</evidence>
<accession>A0A9P9E862</accession>
<organism evidence="1 2">
    <name type="scientific">Dactylonectria estremocensis</name>
    <dbReference type="NCBI Taxonomy" id="1079267"/>
    <lineage>
        <taxon>Eukaryota</taxon>
        <taxon>Fungi</taxon>
        <taxon>Dikarya</taxon>
        <taxon>Ascomycota</taxon>
        <taxon>Pezizomycotina</taxon>
        <taxon>Sordariomycetes</taxon>
        <taxon>Hypocreomycetidae</taxon>
        <taxon>Hypocreales</taxon>
        <taxon>Nectriaceae</taxon>
        <taxon>Dactylonectria</taxon>
    </lineage>
</organism>
<reference evidence="1" key="1">
    <citation type="journal article" date="2021" name="Nat. Commun.">
        <title>Genetic determinants of endophytism in the Arabidopsis root mycobiome.</title>
        <authorList>
            <person name="Mesny F."/>
            <person name="Miyauchi S."/>
            <person name="Thiergart T."/>
            <person name="Pickel B."/>
            <person name="Atanasova L."/>
            <person name="Karlsson M."/>
            <person name="Huettel B."/>
            <person name="Barry K.W."/>
            <person name="Haridas S."/>
            <person name="Chen C."/>
            <person name="Bauer D."/>
            <person name="Andreopoulos W."/>
            <person name="Pangilinan J."/>
            <person name="LaButti K."/>
            <person name="Riley R."/>
            <person name="Lipzen A."/>
            <person name="Clum A."/>
            <person name="Drula E."/>
            <person name="Henrissat B."/>
            <person name="Kohler A."/>
            <person name="Grigoriev I.V."/>
            <person name="Martin F.M."/>
            <person name="Hacquard S."/>
        </authorList>
    </citation>
    <scope>NUCLEOTIDE SEQUENCE</scope>
    <source>
        <strain evidence="1">MPI-CAGE-AT-0021</strain>
    </source>
</reference>
<dbReference type="AlphaFoldDB" id="A0A9P9E862"/>
<sequence length="248" mass="28033">MYCFLRLQESGVDPVIPRPGTITWPQAHTLMIVSDATTRRAKASTSEAESIWKFGMIGGAFFGQLVRVLGLDTLVDDPLKTLLLHPERTISRSLWKPAARLIPHDKQVRGISDVIRQFRHQRPPAETEPCTRAYKYHITGPVKAHQLIREFEIEGPLTENEACMDQIWDQATGTGVFGLWKRCHQTLGLHPTPEVHESVYCSLPGRVRGFTRLVLGYPLPLADPVTRKYVPVAAWHFTTPQWIVPKAN</sequence>